<protein>
    <submittedName>
        <fullName evidence="3">Hydrolase</fullName>
    </submittedName>
</protein>
<evidence type="ECO:0000313" key="4">
    <source>
        <dbReference type="Proteomes" id="UP000293296"/>
    </source>
</evidence>
<dbReference type="Pfam" id="PF00561">
    <property type="entry name" value="Abhydrolase_1"/>
    <property type="match status" value="1"/>
</dbReference>
<dbReference type="GO" id="GO:0016787">
    <property type="term" value="F:hydrolase activity"/>
    <property type="evidence" value="ECO:0007669"/>
    <property type="project" value="UniProtKB-KW"/>
</dbReference>
<sequence length="322" mass="33989">MTTPRLIKRPKHALAAGLIWLALLLLTAAGQALAQPPQSAADALGADAMAAPRHLAASPDRPLDSLVMGQGPPLVLLTGYAMTKEMWDAGFIKALARGHRLALLDYRGMGETPLDQAADISLASMADDVLRTMAGLGIEKGHILGWSMGGMVAQEIALSRPGAVCSLTLLTTAGDFAPVRPAVDRLGAMGSEEIVASLFPAAWSAAHPEAAGRVRPRVRPLDRTAVSRQYAAMRGWPGLAGRLDKTTPPVLILAGSDDWVCPPRLSEALRDSYAAVPGSDVRLGVLDNGSHWMMHQFPDALAAAVEDFIACRPCPEAQPKQP</sequence>
<reference evidence="3 4" key="1">
    <citation type="submission" date="2018-02" db="EMBL/GenBank/DDBJ databases">
        <title>Genome sequence of Desulfovibrio carbinolicus DSM 3852.</title>
        <authorList>
            <person name="Wilbanks E."/>
            <person name="Skennerton C.T."/>
            <person name="Orphan V.J."/>
        </authorList>
    </citation>
    <scope>NUCLEOTIDE SEQUENCE [LARGE SCALE GENOMIC DNA]</scope>
    <source>
        <strain evidence="3 4">DSM 3852</strain>
    </source>
</reference>
<dbReference type="InterPro" id="IPR000073">
    <property type="entry name" value="AB_hydrolase_1"/>
</dbReference>
<dbReference type="PANTHER" id="PTHR43433">
    <property type="entry name" value="HYDROLASE, ALPHA/BETA FOLD FAMILY PROTEIN"/>
    <property type="match status" value="1"/>
</dbReference>
<dbReference type="Gene3D" id="3.40.50.1820">
    <property type="entry name" value="alpha/beta hydrolase"/>
    <property type="match status" value="1"/>
</dbReference>
<dbReference type="PRINTS" id="PR00111">
    <property type="entry name" value="ABHYDROLASE"/>
</dbReference>
<dbReference type="InterPro" id="IPR029058">
    <property type="entry name" value="AB_hydrolase_fold"/>
</dbReference>
<dbReference type="EMBL" id="CP026538">
    <property type="protein sequence ID" value="QAZ68179.1"/>
    <property type="molecule type" value="Genomic_DNA"/>
</dbReference>
<dbReference type="KEGG" id="dcb:C3Y92_13480"/>
<feature type="domain" description="AB hydrolase-1" evidence="2">
    <location>
        <begin position="72"/>
        <end position="175"/>
    </location>
</feature>
<evidence type="ECO:0000259" key="2">
    <source>
        <dbReference type="Pfam" id="PF00561"/>
    </source>
</evidence>
<name>A0A4P6I2V0_9BACT</name>
<dbReference type="SUPFAM" id="SSF53474">
    <property type="entry name" value="alpha/beta-Hydrolases"/>
    <property type="match status" value="1"/>
</dbReference>
<evidence type="ECO:0000313" key="3">
    <source>
        <dbReference type="EMBL" id="QAZ68179.1"/>
    </source>
</evidence>
<organism evidence="3 4">
    <name type="scientific">Solidesulfovibrio carbinolicus</name>
    <dbReference type="NCBI Taxonomy" id="296842"/>
    <lineage>
        <taxon>Bacteria</taxon>
        <taxon>Pseudomonadati</taxon>
        <taxon>Thermodesulfobacteriota</taxon>
        <taxon>Desulfovibrionia</taxon>
        <taxon>Desulfovibrionales</taxon>
        <taxon>Desulfovibrionaceae</taxon>
        <taxon>Solidesulfovibrio</taxon>
    </lineage>
</organism>
<evidence type="ECO:0000256" key="1">
    <source>
        <dbReference type="SAM" id="SignalP"/>
    </source>
</evidence>
<dbReference type="OrthoDB" id="5385630at2"/>
<keyword evidence="1" id="KW-0732">Signal</keyword>
<keyword evidence="4" id="KW-1185">Reference proteome</keyword>
<dbReference type="RefSeq" id="WP_129353420.1">
    <property type="nucleotide sequence ID" value="NZ_CP026538.1"/>
</dbReference>
<keyword evidence="3" id="KW-0378">Hydrolase</keyword>
<dbReference type="Proteomes" id="UP000293296">
    <property type="component" value="Chromosome"/>
</dbReference>
<feature type="signal peptide" evidence="1">
    <location>
        <begin position="1"/>
        <end position="34"/>
    </location>
</feature>
<dbReference type="PANTHER" id="PTHR43433:SF5">
    <property type="entry name" value="AB HYDROLASE-1 DOMAIN-CONTAINING PROTEIN"/>
    <property type="match status" value="1"/>
</dbReference>
<feature type="chain" id="PRO_5020650083" evidence="1">
    <location>
        <begin position="35"/>
        <end position="322"/>
    </location>
</feature>
<dbReference type="AlphaFoldDB" id="A0A4P6I2V0"/>
<proteinExistence type="predicted"/>
<gene>
    <name evidence="3" type="ORF">C3Y92_13480</name>
</gene>
<dbReference type="InterPro" id="IPR050471">
    <property type="entry name" value="AB_hydrolase"/>
</dbReference>
<accession>A0A4P6I2V0</accession>